<sequence>MFDFIPVIKYFDVYINICLGIVAFTLLHTYMLSLHDQKNVTFINGMGYVLLFFIVVYMGFRPISYLFGDMGNYDIQYKNYASGAPANTDKDIAFNIFMKFCSSVMSAKFFFASCALIYIYPMYRVSISFFKEYWYYSFLLLVISFSFWTYGVNGMRNGMATSIFLLGLSYHKRVPVMVAFMVLATLVHQTVMLPALAYALAYFYNRPKTYIIGWFIAIPLSLALGGFWESLFGSLGFAEERLGGYLSENTSGESYGKTGFRWDFLIYSAGAVYAGWYFIFKRKYEDVLYHQLFNVYVICNAFWILVIRANFSNRFAYLSWFMMALVIIYPFLKQQFFKNQHVAIGRVVLGYFGFTYFMYLIYYS</sequence>
<feature type="transmembrane region" description="Helical" evidence="1">
    <location>
        <begin position="292"/>
        <end position="309"/>
    </location>
</feature>
<feature type="transmembrane region" description="Helical" evidence="1">
    <location>
        <begin position="96"/>
        <end position="121"/>
    </location>
</feature>
<dbReference type="EMBL" id="JAERQJ010000002">
    <property type="protein sequence ID" value="MBL0683181.1"/>
    <property type="molecule type" value="Genomic_DNA"/>
</dbReference>
<feature type="transmembrane region" description="Helical" evidence="1">
    <location>
        <begin position="264"/>
        <end position="280"/>
    </location>
</feature>
<accession>A0A936ZVW0</accession>
<name>A0A936ZVW0_9FLAO</name>
<feature type="transmembrane region" description="Helical" evidence="1">
    <location>
        <begin position="13"/>
        <end position="33"/>
    </location>
</feature>
<feature type="transmembrane region" description="Helical" evidence="1">
    <location>
        <begin position="315"/>
        <end position="332"/>
    </location>
</feature>
<feature type="transmembrane region" description="Helical" evidence="1">
    <location>
        <begin position="133"/>
        <end position="151"/>
    </location>
</feature>
<comment type="caution">
    <text evidence="2">The sequence shown here is derived from an EMBL/GenBank/DDBJ whole genome shotgun (WGS) entry which is preliminary data.</text>
</comment>
<protein>
    <submittedName>
        <fullName evidence="2">EpsG family protein</fullName>
    </submittedName>
</protein>
<proteinExistence type="predicted"/>
<keyword evidence="1" id="KW-1133">Transmembrane helix</keyword>
<feature type="transmembrane region" description="Helical" evidence="1">
    <location>
        <begin position="40"/>
        <end position="60"/>
    </location>
</feature>
<dbReference type="Pfam" id="PF14897">
    <property type="entry name" value="EpsG"/>
    <property type="match status" value="1"/>
</dbReference>
<evidence type="ECO:0000256" key="1">
    <source>
        <dbReference type="SAM" id="Phobius"/>
    </source>
</evidence>
<evidence type="ECO:0000313" key="2">
    <source>
        <dbReference type="EMBL" id="MBL0683181.1"/>
    </source>
</evidence>
<dbReference type="Proteomes" id="UP000651057">
    <property type="component" value="Unassembled WGS sequence"/>
</dbReference>
<keyword evidence="1" id="KW-0472">Membrane</keyword>
<dbReference type="InterPro" id="IPR049458">
    <property type="entry name" value="EpsG-like"/>
</dbReference>
<evidence type="ECO:0000313" key="3">
    <source>
        <dbReference type="Proteomes" id="UP000651057"/>
    </source>
</evidence>
<feature type="transmembrane region" description="Helical" evidence="1">
    <location>
        <begin position="176"/>
        <end position="203"/>
    </location>
</feature>
<feature type="transmembrane region" description="Helical" evidence="1">
    <location>
        <begin position="210"/>
        <end position="228"/>
    </location>
</feature>
<keyword evidence="3" id="KW-1185">Reference proteome</keyword>
<dbReference type="AlphaFoldDB" id="A0A936ZVW0"/>
<keyword evidence="1" id="KW-0812">Transmembrane</keyword>
<feature type="transmembrane region" description="Helical" evidence="1">
    <location>
        <begin position="344"/>
        <end position="362"/>
    </location>
</feature>
<organism evidence="2 3">
    <name type="scientific">Aquimarina mytili</name>
    <dbReference type="NCBI Taxonomy" id="874423"/>
    <lineage>
        <taxon>Bacteria</taxon>
        <taxon>Pseudomonadati</taxon>
        <taxon>Bacteroidota</taxon>
        <taxon>Flavobacteriia</taxon>
        <taxon>Flavobacteriales</taxon>
        <taxon>Flavobacteriaceae</taxon>
        <taxon>Aquimarina</taxon>
    </lineage>
</organism>
<gene>
    <name evidence="2" type="ORF">JJQ60_06615</name>
</gene>
<reference evidence="2" key="1">
    <citation type="submission" date="2021-01" db="EMBL/GenBank/DDBJ databases">
        <authorList>
            <person name="Zhong Y.L."/>
        </authorList>
    </citation>
    <scope>NUCLEOTIDE SEQUENCE</scope>
    <source>
        <strain evidence="2">KCTC 23302</strain>
    </source>
</reference>